<dbReference type="Pfam" id="PF00990">
    <property type="entry name" value="GGDEF"/>
    <property type="match status" value="1"/>
</dbReference>
<dbReference type="Gene3D" id="3.30.70.270">
    <property type="match status" value="1"/>
</dbReference>
<dbReference type="GO" id="GO:0071111">
    <property type="term" value="F:cyclic-guanylate-specific phosphodiesterase activity"/>
    <property type="evidence" value="ECO:0007669"/>
    <property type="project" value="InterPro"/>
</dbReference>
<keyword evidence="4" id="KW-1185">Reference proteome</keyword>
<dbReference type="Gene3D" id="3.20.20.450">
    <property type="entry name" value="EAL domain"/>
    <property type="match status" value="1"/>
</dbReference>
<reference evidence="4" key="1">
    <citation type="submission" date="2016-08" db="EMBL/GenBank/DDBJ databases">
        <title>Complete genome sequence of the organohalide-respiring Epsilonproteobacterium Sulfurospirillum halorespirans.</title>
        <authorList>
            <person name="Goris T."/>
            <person name="Zimmermann J."/>
            <person name="Schenz B."/>
            <person name="Lemos M."/>
            <person name="Hackermueller J."/>
            <person name="Diekert G."/>
        </authorList>
    </citation>
    <scope>NUCLEOTIDE SEQUENCE [LARGE SCALE GENOMIC DNA]</scope>
    <source>
        <strain>DSM 13726</strain>
        <strain evidence="4">PCE-M2</strain>
    </source>
</reference>
<dbReference type="Proteomes" id="UP000094609">
    <property type="component" value="Chromosome"/>
</dbReference>
<evidence type="ECO:0000313" key="3">
    <source>
        <dbReference type="EMBL" id="AOO64813.1"/>
    </source>
</evidence>
<dbReference type="InterPro" id="IPR001633">
    <property type="entry name" value="EAL_dom"/>
</dbReference>
<evidence type="ECO:0000259" key="1">
    <source>
        <dbReference type="PROSITE" id="PS50883"/>
    </source>
</evidence>
<dbReference type="AlphaFoldDB" id="A0A1D7TIK3"/>
<dbReference type="CDD" id="cd01949">
    <property type="entry name" value="GGDEF"/>
    <property type="match status" value="1"/>
</dbReference>
<dbReference type="InterPro" id="IPR043128">
    <property type="entry name" value="Rev_trsase/Diguanyl_cyclase"/>
</dbReference>
<name>A0A1D7TIK3_9BACT</name>
<organism evidence="3 4">
    <name type="scientific">Sulfurospirillum halorespirans DSM 13726</name>
    <dbReference type="NCBI Taxonomy" id="1193502"/>
    <lineage>
        <taxon>Bacteria</taxon>
        <taxon>Pseudomonadati</taxon>
        <taxon>Campylobacterota</taxon>
        <taxon>Epsilonproteobacteria</taxon>
        <taxon>Campylobacterales</taxon>
        <taxon>Sulfurospirillaceae</taxon>
        <taxon>Sulfurospirillum</taxon>
    </lineage>
</organism>
<dbReference type="PANTHER" id="PTHR33121">
    <property type="entry name" value="CYCLIC DI-GMP PHOSPHODIESTERASE PDEF"/>
    <property type="match status" value="1"/>
</dbReference>
<feature type="domain" description="GGDEF" evidence="2">
    <location>
        <begin position="43"/>
        <end position="180"/>
    </location>
</feature>
<sequence length="440" mass="50425">MSHCFHEDATSLAYSRQTPFSKRLVSLSKKIDKIIAKSHKTSRYGALLLLDIDDFKTLNHTKGHALGNEVLHQIYQRLSHTVSPLHVNYLQGDEYAITLCTTSSCYDHAKEGMKALAYMILKALQEPFVMAHHSIRLTASMGIVLFLAHEYSHEKMVQYADSALYEAKKSGRNTLHFFSPLLQQKLEEEAVMLERLHHAIHQQQMSLHYQKQWALNPLTQDVHEIGAEALIRWIDPVHGMITPDKFIPLAEKSGSIIPLGEWILKEAFTQLKSWQDDPQKRHWQLSINISIKQFERDDFISMVQELLQSFQCDATKIRFELTESLLINDLKSSLRKIYALTKLGISLSIDDFGTGYSSLAYLKRLPIHELKIDKSFIRDLASDHADVILVQTILGIGKRFGLDVVAEGVETEEQYQRLRDMGCRYFQGYLFSKPTPPSLL</sequence>
<feature type="domain" description="EAL" evidence="1">
    <location>
        <begin position="189"/>
        <end position="440"/>
    </location>
</feature>
<protein>
    <submittedName>
        <fullName evidence="3">Putative diguanylate cyclase</fullName>
    </submittedName>
</protein>
<dbReference type="SMART" id="SM00267">
    <property type="entry name" value="GGDEF"/>
    <property type="match status" value="1"/>
</dbReference>
<dbReference type="InterPro" id="IPR050706">
    <property type="entry name" value="Cyclic-di-GMP_PDE-like"/>
</dbReference>
<dbReference type="InterPro" id="IPR035919">
    <property type="entry name" value="EAL_sf"/>
</dbReference>
<accession>A0A1D7TIK3</accession>
<dbReference type="NCBIfam" id="TIGR00254">
    <property type="entry name" value="GGDEF"/>
    <property type="match status" value="1"/>
</dbReference>
<dbReference type="CDD" id="cd01948">
    <property type="entry name" value="EAL"/>
    <property type="match status" value="1"/>
</dbReference>
<dbReference type="STRING" id="1193502.SHALO_1033"/>
<dbReference type="SMART" id="SM00052">
    <property type="entry name" value="EAL"/>
    <property type="match status" value="1"/>
</dbReference>
<dbReference type="KEGG" id="shal:SHALO_1033"/>
<dbReference type="PATRIC" id="fig|1193502.14.peg.1046"/>
<dbReference type="PROSITE" id="PS50887">
    <property type="entry name" value="GGDEF"/>
    <property type="match status" value="1"/>
</dbReference>
<dbReference type="SUPFAM" id="SSF141868">
    <property type="entry name" value="EAL domain-like"/>
    <property type="match status" value="1"/>
</dbReference>
<evidence type="ECO:0000259" key="2">
    <source>
        <dbReference type="PROSITE" id="PS50887"/>
    </source>
</evidence>
<dbReference type="EMBL" id="CP017111">
    <property type="protein sequence ID" value="AOO64813.1"/>
    <property type="molecule type" value="Genomic_DNA"/>
</dbReference>
<gene>
    <name evidence="3" type="ORF">SHALO_1033</name>
</gene>
<dbReference type="SUPFAM" id="SSF55073">
    <property type="entry name" value="Nucleotide cyclase"/>
    <property type="match status" value="1"/>
</dbReference>
<proteinExistence type="predicted"/>
<dbReference type="InterPro" id="IPR029787">
    <property type="entry name" value="Nucleotide_cyclase"/>
</dbReference>
<dbReference type="PANTHER" id="PTHR33121:SF79">
    <property type="entry name" value="CYCLIC DI-GMP PHOSPHODIESTERASE PDED-RELATED"/>
    <property type="match status" value="1"/>
</dbReference>
<evidence type="ECO:0000313" key="4">
    <source>
        <dbReference type="Proteomes" id="UP000094609"/>
    </source>
</evidence>
<dbReference type="PROSITE" id="PS50883">
    <property type="entry name" value="EAL"/>
    <property type="match status" value="1"/>
</dbReference>
<dbReference type="Pfam" id="PF00563">
    <property type="entry name" value="EAL"/>
    <property type="match status" value="1"/>
</dbReference>
<dbReference type="InterPro" id="IPR000160">
    <property type="entry name" value="GGDEF_dom"/>
</dbReference>